<accession>A0A6J2VLX9</accession>
<dbReference type="GO" id="GO:0000387">
    <property type="term" value="P:spliceosomal snRNP assembly"/>
    <property type="evidence" value="ECO:0007669"/>
    <property type="project" value="InterPro"/>
</dbReference>
<protein>
    <submittedName>
        <fullName evidence="2">Gem-associated protein 4</fullName>
    </submittedName>
</protein>
<dbReference type="CTD" id="50628"/>
<dbReference type="AlphaFoldDB" id="A0A6J2VLX9"/>
<reference evidence="2" key="1">
    <citation type="submission" date="2025-08" db="UniProtKB">
        <authorList>
            <consortium name="RefSeq"/>
        </authorList>
    </citation>
    <scope>IDENTIFICATION</scope>
</reference>
<dbReference type="GO" id="GO:0006364">
    <property type="term" value="P:rRNA processing"/>
    <property type="evidence" value="ECO:0007669"/>
    <property type="project" value="InterPro"/>
</dbReference>
<dbReference type="GeneID" id="115815155"/>
<dbReference type="PANTHER" id="PTHR15571:SF2">
    <property type="entry name" value="GEM-ASSOCIATED PROTEIN 4"/>
    <property type="match status" value="1"/>
</dbReference>
<dbReference type="InParanoid" id="A0A6J2VLX9"/>
<keyword evidence="1" id="KW-1185">Reference proteome</keyword>
<name>A0A6J2VLX9_CHACN</name>
<dbReference type="InterPro" id="IPR033265">
    <property type="entry name" value="GEMIN4"/>
</dbReference>
<proteinExistence type="predicted"/>
<dbReference type="RefSeq" id="XP_030633980.1">
    <property type="nucleotide sequence ID" value="XM_030778120.1"/>
</dbReference>
<organism evidence="1 2">
    <name type="scientific">Chanos chanos</name>
    <name type="common">Milkfish</name>
    <name type="synonym">Mugil chanos</name>
    <dbReference type="NCBI Taxonomy" id="29144"/>
    <lineage>
        <taxon>Eukaryota</taxon>
        <taxon>Metazoa</taxon>
        <taxon>Chordata</taxon>
        <taxon>Craniata</taxon>
        <taxon>Vertebrata</taxon>
        <taxon>Euteleostomi</taxon>
        <taxon>Actinopterygii</taxon>
        <taxon>Neopterygii</taxon>
        <taxon>Teleostei</taxon>
        <taxon>Ostariophysi</taxon>
        <taxon>Gonorynchiformes</taxon>
        <taxon>Chanidae</taxon>
        <taxon>Chanos</taxon>
    </lineage>
</organism>
<evidence type="ECO:0000313" key="1">
    <source>
        <dbReference type="Proteomes" id="UP000504632"/>
    </source>
</evidence>
<dbReference type="PANTHER" id="PTHR15571">
    <property type="entry name" value="GEM-ASSOCIATED PROTEIN 4"/>
    <property type="match status" value="1"/>
</dbReference>
<sequence length="1082" mass="121159">MGEVNLHVFRSLFADSWLSCEKTAVLQGGLLLANQLRQPEQLCTMRKEDWAKIGKPIIQAVTEICRQVRGGYDDRIHWRKKTLCILWSKLLEVEKGEDIDVRWMENPLFAVQNSLPEINHSVLYELVKALGLSKIYVELLLCFQPSEMGIEVQRLVKHITNCTTEKDVQLLLEVWWELLKGRGGQKDTLDQLFSEQCANFTRSSTDPSLQASKRFKPDPESQVPPLCIVSTLLCGLKEVKDHIKTPDMCHFALSNCLDTLYTSYLLDHATDLSIENKLEVISRLVMLKNTHDGAEGFDLVEAICEAHQELAAILTPTQYKPFGITLVQALQIAIEVTSGWEEKGLLTLTHINDPIYSVVRLKNSLKRVIESLEKLALPETMAGNKQMVTALTNMLKNLATSVTFPDPESSLVEKACVAIAITDNRLEGFQRLPELFASELNWAFNVPEWLTCLERNKSAFQHKDLIMKLVSTLIAKCQTDADVKCSKKLKEIIVDIFSQLSLSDKNETLAEMLAISPKGLHGCLPKSVMIGFEEELNLAFNCIIQSGAESSLSSAVSAVARVAFQNPEATLCRCCHLAVMNLGTHTLIAKLLQQLPGLRSPPGQPKETRKPEGNLLCSCLLKTVRNKLSTSQEEDQLLSFVGALMEPSISGARGEKLSFLHPAEVLGNFVLSNLISSSSQSSYSLEMCLRLLQSSLTRDLQTESTHWVMNCSPFPLLYCLSQLLNETVRCWEESPENKLCLSMECKELLISALRTLGEVIGKEVSLAPSVWSRALSWLYGRVEQLDWTVRFHLKEVWGDHFKYEVPSSLMSVCNLPDHEWSGLNLPQYGHGTGLLAWMECCCLSDHVQRTMLDSLSLDQRNPDEVSMFSKGFLLAISQTLPWCTIGEWERLLRAIRELLVSGKLHVPFSLEYIDFLPLLDLRSFAYEMRLSVLLLRVFQLLCGSSCSGWLPPQGWAHAERLYACAVREIIGSLKAKVPLPTTANSPKVAKTDGKAGSEEVLFVLSQLFCHVVHVQVMMQGGAEPLFLCALEILSHYEAVVTAYPKSSSALQDENTRHFLTTIANNLENAEMKAVLHQKIAQL</sequence>
<gene>
    <name evidence="2" type="primary">gemin4</name>
</gene>
<dbReference type="Proteomes" id="UP000504632">
    <property type="component" value="Chromosome 6"/>
</dbReference>
<dbReference type="GO" id="GO:0032797">
    <property type="term" value="C:SMN complex"/>
    <property type="evidence" value="ECO:0007669"/>
    <property type="project" value="InterPro"/>
</dbReference>
<evidence type="ECO:0000313" key="2">
    <source>
        <dbReference type="RefSeq" id="XP_030633980.1"/>
    </source>
</evidence>
<dbReference type="OrthoDB" id="9875414at2759"/>